<organism evidence="7 8">
    <name type="scientific">Uabimicrobium amorphum</name>
    <dbReference type="NCBI Taxonomy" id="2596890"/>
    <lineage>
        <taxon>Bacteria</taxon>
        <taxon>Pseudomonadati</taxon>
        <taxon>Planctomycetota</taxon>
        <taxon>Candidatus Uabimicrobiia</taxon>
        <taxon>Candidatus Uabimicrobiales</taxon>
        <taxon>Candidatus Uabimicrobiaceae</taxon>
        <taxon>Candidatus Uabimicrobium</taxon>
    </lineage>
</organism>
<dbReference type="Proteomes" id="UP000326354">
    <property type="component" value="Chromosome"/>
</dbReference>
<evidence type="ECO:0000256" key="3">
    <source>
        <dbReference type="ARBA" id="ARBA00022777"/>
    </source>
</evidence>
<dbReference type="GO" id="GO:0005524">
    <property type="term" value="F:ATP binding"/>
    <property type="evidence" value="ECO:0007669"/>
    <property type="project" value="UniProtKB-KW"/>
</dbReference>
<dbReference type="SMART" id="SM00220">
    <property type="entry name" value="S_TKc"/>
    <property type="match status" value="1"/>
</dbReference>
<keyword evidence="4" id="KW-0067">ATP-binding</keyword>
<feature type="region of interest" description="Disordered" evidence="5">
    <location>
        <begin position="128"/>
        <end position="148"/>
    </location>
</feature>
<evidence type="ECO:0000313" key="7">
    <source>
        <dbReference type="EMBL" id="BBM88203.1"/>
    </source>
</evidence>
<dbReference type="InterPro" id="IPR008271">
    <property type="entry name" value="Ser/Thr_kinase_AS"/>
</dbReference>
<evidence type="ECO:0000313" key="8">
    <source>
        <dbReference type="Proteomes" id="UP000326354"/>
    </source>
</evidence>
<dbReference type="PANTHER" id="PTHR43289:SF6">
    <property type="entry name" value="SERINE_THREONINE-PROTEIN KINASE NEKL-3"/>
    <property type="match status" value="1"/>
</dbReference>
<sequence length="449" mass="50993">MNAKCPQCQKQTDFSCKDVFGEDSSCIWNLLYCLECGHILAQAHIAIEKDLVKIATKNFERKTEKTTLVSIFDDSEEEKIDDTFDEEFITSANNTQELEKNLNDTPENAASSAKNRVTFLTSQELKNDKEEDLSHKNKNFAKSSPRSISGNVEISEDEKAKAVFSISFLKQQAPPFFQLDKEKIIRPLSGGGMAETYLYKSEFEGHDEVVVKIVKASDQFFDRFKREVRVHSALEHRNIIKTLEAGARTRYVYLITEYADGGDLQALIKRKGKLSTRTALGISMSVANALNYGWCEKALIHRDVKPANILLDKTNKIVKLSDFGLAKFVDEVAEENKITHTGISLGTPCFCSPEQINKFRDATHLSDIYSIGCLLYHMVTGLPPYAMKLKEHGISYFFSTKLDPTKLSFKNVPSVLKSIICTCMQYQPEDRYQDYEELLDDMKNFYILC</sequence>
<keyword evidence="3 7" id="KW-0418">Kinase</keyword>
<keyword evidence="8" id="KW-1185">Reference proteome</keyword>
<evidence type="ECO:0000256" key="2">
    <source>
        <dbReference type="ARBA" id="ARBA00022741"/>
    </source>
</evidence>
<dbReference type="KEGG" id="uam:UABAM_06624"/>
<reference evidence="7 8" key="1">
    <citation type="submission" date="2019-08" db="EMBL/GenBank/DDBJ databases">
        <title>Complete genome sequence of Candidatus Uab amorphum.</title>
        <authorList>
            <person name="Shiratori T."/>
            <person name="Suzuki S."/>
            <person name="Kakizawa Y."/>
            <person name="Ishida K."/>
        </authorList>
    </citation>
    <scope>NUCLEOTIDE SEQUENCE [LARGE SCALE GENOMIC DNA]</scope>
    <source>
        <strain evidence="7 8">SRT547</strain>
    </source>
</reference>
<dbReference type="PANTHER" id="PTHR43289">
    <property type="entry name" value="MITOGEN-ACTIVATED PROTEIN KINASE KINASE KINASE 20-RELATED"/>
    <property type="match status" value="1"/>
</dbReference>
<dbReference type="Gene3D" id="1.10.510.10">
    <property type="entry name" value="Transferase(Phosphotransferase) domain 1"/>
    <property type="match status" value="1"/>
</dbReference>
<dbReference type="CDD" id="cd14014">
    <property type="entry name" value="STKc_PknB_like"/>
    <property type="match status" value="1"/>
</dbReference>
<evidence type="ECO:0000256" key="4">
    <source>
        <dbReference type="ARBA" id="ARBA00022840"/>
    </source>
</evidence>
<dbReference type="InterPro" id="IPR011009">
    <property type="entry name" value="Kinase-like_dom_sf"/>
</dbReference>
<name>A0A5S9F7H8_UABAM</name>
<dbReference type="AlphaFoldDB" id="A0A5S9F7H8"/>
<dbReference type="SUPFAM" id="SSF56112">
    <property type="entry name" value="Protein kinase-like (PK-like)"/>
    <property type="match status" value="1"/>
</dbReference>
<proteinExistence type="predicted"/>
<evidence type="ECO:0000259" key="6">
    <source>
        <dbReference type="PROSITE" id="PS50011"/>
    </source>
</evidence>
<protein>
    <submittedName>
        <fullName evidence="7">Protein kinase</fullName>
    </submittedName>
</protein>
<dbReference type="EMBL" id="AP019860">
    <property type="protein sequence ID" value="BBM88203.1"/>
    <property type="molecule type" value="Genomic_DNA"/>
</dbReference>
<dbReference type="PROSITE" id="PS00108">
    <property type="entry name" value="PROTEIN_KINASE_ST"/>
    <property type="match status" value="1"/>
</dbReference>
<dbReference type="PROSITE" id="PS50011">
    <property type="entry name" value="PROTEIN_KINASE_DOM"/>
    <property type="match status" value="1"/>
</dbReference>
<feature type="domain" description="Protein kinase" evidence="6">
    <location>
        <begin position="182"/>
        <end position="446"/>
    </location>
</feature>
<dbReference type="RefSeq" id="WP_152021826.1">
    <property type="nucleotide sequence ID" value="NZ_AP019860.1"/>
</dbReference>
<keyword evidence="2" id="KW-0547">Nucleotide-binding</keyword>
<evidence type="ECO:0000256" key="5">
    <source>
        <dbReference type="SAM" id="MobiDB-lite"/>
    </source>
</evidence>
<accession>A0A5S9F7H8</accession>
<keyword evidence="1" id="KW-0808">Transferase</keyword>
<dbReference type="GO" id="GO:0004674">
    <property type="term" value="F:protein serine/threonine kinase activity"/>
    <property type="evidence" value="ECO:0007669"/>
    <property type="project" value="TreeGrafter"/>
</dbReference>
<dbReference type="Pfam" id="PF00069">
    <property type="entry name" value="Pkinase"/>
    <property type="match status" value="1"/>
</dbReference>
<gene>
    <name evidence="7" type="ORF">UABAM_06624</name>
</gene>
<dbReference type="OrthoDB" id="9788659at2"/>
<dbReference type="InterPro" id="IPR000719">
    <property type="entry name" value="Prot_kinase_dom"/>
</dbReference>
<evidence type="ECO:0000256" key="1">
    <source>
        <dbReference type="ARBA" id="ARBA00022679"/>
    </source>
</evidence>